<comment type="caution">
    <text evidence="4">The sequence shown here is derived from an EMBL/GenBank/DDBJ whole genome shotgun (WGS) entry which is preliminary data.</text>
</comment>
<keyword evidence="5" id="KW-1185">Reference proteome</keyword>
<evidence type="ECO:0000313" key="5">
    <source>
        <dbReference type="Proteomes" id="UP000244989"/>
    </source>
</evidence>
<evidence type="ECO:0000259" key="3">
    <source>
        <dbReference type="Pfam" id="PF00892"/>
    </source>
</evidence>
<dbReference type="Proteomes" id="UP000244989">
    <property type="component" value="Unassembled WGS sequence"/>
</dbReference>
<dbReference type="EMBL" id="QEEZ01000010">
    <property type="protein sequence ID" value="PWC01568.1"/>
    <property type="molecule type" value="Genomic_DNA"/>
</dbReference>
<evidence type="ECO:0000313" key="4">
    <source>
        <dbReference type="EMBL" id="PWC01568.1"/>
    </source>
</evidence>
<dbReference type="OrthoDB" id="9815120at2"/>
<dbReference type="AlphaFoldDB" id="A0A2U1T6Q4"/>
<feature type="transmembrane region" description="Helical" evidence="2">
    <location>
        <begin position="79"/>
        <end position="99"/>
    </location>
</feature>
<name>A0A2U1T6Q4_9CORY</name>
<feature type="transmembrane region" description="Helical" evidence="2">
    <location>
        <begin position="25"/>
        <end position="43"/>
    </location>
</feature>
<dbReference type="InterPro" id="IPR037185">
    <property type="entry name" value="EmrE-like"/>
</dbReference>
<protein>
    <submittedName>
        <fullName evidence="4">EamA family transporter</fullName>
    </submittedName>
</protein>
<feature type="transmembrane region" description="Helical" evidence="2">
    <location>
        <begin position="220"/>
        <end position="239"/>
    </location>
</feature>
<feature type="transmembrane region" description="Helical" evidence="2">
    <location>
        <begin position="55"/>
        <end position="73"/>
    </location>
</feature>
<feature type="transmembrane region" description="Helical" evidence="2">
    <location>
        <begin position="159"/>
        <end position="183"/>
    </location>
</feature>
<dbReference type="KEGG" id="cyz:C3B44_03750"/>
<comment type="similarity">
    <text evidence="1">Belongs to the EamA transporter family.</text>
</comment>
<evidence type="ECO:0000256" key="2">
    <source>
        <dbReference type="SAM" id="Phobius"/>
    </source>
</evidence>
<keyword evidence="2" id="KW-0812">Transmembrane</keyword>
<organism evidence="4 5">
    <name type="scientific">Corynebacterium yudongzhengii</name>
    <dbReference type="NCBI Taxonomy" id="2080740"/>
    <lineage>
        <taxon>Bacteria</taxon>
        <taxon>Bacillati</taxon>
        <taxon>Actinomycetota</taxon>
        <taxon>Actinomycetes</taxon>
        <taxon>Mycobacteriales</taxon>
        <taxon>Corynebacteriaceae</taxon>
        <taxon>Corynebacterium</taxon>
    </lineage>
</organism>
<feature type="transmembrane region" description="Helical" evidence="2">
    <location>
        <begin position="106"/>
        <end position="124"/>
    </location>
</feature>
<sequence>MALAGGSLYVGSALAVGLFEVFPPAVVAWFRISGAAVLLLALHRPSLEAFIDSRGFNAAVFGLATLSMNMLFYEAIARIPMGTAVAIEFLGPIAVAALGSRSLRDWSALILAGAGVLVISGTVLSDSLSGIAFALGAGAAWAAYIVVGSRIAGTAGASWDSLTAGFTWAAVLALPVMVFFWPADADMPTLNLLGLILGLGLLSAAVPYSLDQIVMRIAGAAYFAVLQAILPIVAAIVGAIALSQWLTMAELIGIVLVVAAVALRRP</sequence>
<dbReference type="Pfam" id="PF00892">
    <property type="entry name" value="EamA"/>
    <property type="match status" value="1"/>
</dbReference>
<reference evidence="5" key="1">
    <citation type="submission" date="2018-04" db="EMBL/GenBank/DDBJ databases">
        <authorList>
            <person name="Liu S."/>
            <person name="Wang Z."/>
            <person name="Li J."/>
        </authorList>
    </citation>
    <scope>NUCLEOTIDE SEQUENCE [LARGE SCALE GENOMIC DNA]</scope>
    <source>
        <strain evidence="5">2189</strain>
    </source>
</reference>
<feature type="domain" description="EamA" evidence="3">
    <location>
        <begin position="129"/>
        <end position="263"/>
    </location>
</feature>
<keyword evidence="2" id="KW-0472">Membrane</keyword>
<dbReference type="GO" id="GO:0016020">
    <property type="term" value="C:membrane"/>
    <property type="evidence" value="ECO:0007669"/>
    <property type="project" value="InterPro"/>
</dbReference>
<feature type="transmembrane region" description="Helical" evidence="2">
    <location>
        <begin position="130"/>
        <end position="147"/>
    </location>
</feature>
<dbReference type="SUPFAM" id="SSF103481">
    <property type="entry name" value="Multidrug resistance efflux transporter EmrE"/>
    <property type="match status" value="2"/>
</dbReference>
<proteinExistence type="inferred from homology"/>
<gene>
    <name evidence="4" type="ORF">DF222_06410</name>
</gene>
<feature type="transmembrane region" description="Helical" evidence="2">
    <location>
        <begin position="189"/>
        <end position="208"/>
    </location>
</feature>
<keyword evidence="2" id="KW-1133">Transmembrane helix</keyword>
<accession>A0A2U1T6Q4</accession>
<evidence type="ECO:0000256" key="1">
    <source>
        <dbReference type="ARBA" id="ARBA00007362"/>
    </source>
</evidence>
<dbReference type="InterPro" id="IPR000620">
    <property type="entry name" value="EamA_dom"/>
</dbReference>
<feature type="transmembrane region" description="Helical" evidence="2">
    <location>
        <begin position="245"/>
        <end position="263"/>
    </location>
</feature>